<dbReference type="FunFam" id="3.30.160.60:FF:000026">
    <property type="entry name" value="Transcription factor Sp3"/>
    <property type="match status" value="1"/>
</dbReference>
<name>A0A2G9RYH3_AQUCT</name>
<sequence>MIRRSSSSHALSADEERAEIPTDISPAPSTAEGGAADVSWEERRSSLVGHDRTPNSSPDTGPFPTLNVFPSACRSVIAPKPNHWDYSQSSSSSAGAAPAMFPLWGNDIPPSTGMGSHGMTFSVPKVQYNGHMQAVGTHELPLTPPADPNVYSFDLSPVKILAPQVSTNPAYHFQDTNSVTQDYSGFMQTPTPLTQRHIPTAHMDEQTWWNFQQTNANNIHSFHLTNSLMVGPQPQLAALLQSSSKTLLSSTRRCRRCKCPNCQASPNNEEPGKKKLHICHLPGCGKVYGKTSHLKAHLRWHAGERPFICNWVFCGKSFTRSDELQRHLRTHTGEKRFGCQECGKRFMRSDHLSKHTKTHQNKKGKCAGPSIDSIKK</sequence>
<keyword evidence="3" id="KW-0677">Repeat</keyword>
<evidence type="ECO:0000256" key="13">
    <source>
        <dbReference type="SAM" id="MobiDB-lite"/>
    </source>
</evidence>
<keyword evidence="7" id="KW-0238">DNA-binding</keyword>
<dbReference type="AlphaFoldDB" id="A0A2G9RYH3"/>
<evidence type="ECO:0000256" key="1">
    <source>
        <dbReference type="ARBA" id="ARBA00004123"/>
    </source>
</evidence>
<dbReference type="OrthoDB" id="6365676at2759"/>
<dbReference type="Gene3D" id="3.30.160.60">
    <property type="entry name" value="Classic Zinc Finger"/>
    <property type="match status" value="3"/>
</dbReference>
<dbReference type="CDD" id="cd22541">
    <property type="entry name" value="SP5_N"/>
    <property type="match status" value="1"/>
</dbReference>
<dbReference type="SUPFAM" id="SSF57667">
    <property type="entry name" value="beta-beta-alpha zinc fingers"/>
    <property type="match status" value="2"/>
</dbReference>
<keyword evidence="6" id="KW-0805">Transcription regulation</keyword>
<evidence type="ECO:0000256" key="11">
    <source>
        <dbReference type="ARBA" id="ARBA00038409"/>
    </source>
</evidence>
<dbReference type="FunFam" id="3.30.160.60:FF:000014">
    <property type="entry name" value="Transcription factor Sp3"/>
    <property type="match status" value="1"/>
</dbReference>
<keyword evidence="8" id="KW-0010">Activator</keyword>
<evidence type="ECO:0000313" key="15">
    <source>
        <dbReference type="EMBL" id="PIO32937.1"/>
    </source>
</evidence>
<feature type="compositionally biased region" description="Basic and acidic residues" evidence="13">
    <location>
        <begin position="40"/>
        <end position="53"/>
    </location>
</feature>
<keyword evidence="9" id="KW-0804">Transcription</keyword>
<feature type="non-terminal residue" evidence="15">
    <location>
        <position position="376"/>
    </location>
</feature>
<dbReference type="InterPro" id="IPR036236">
    <property type="entry name" value="Znf_C2H2_sf"/>
</dbReference>
<dbReference type="GO" id="GO:0008270">
    <property type="term" value="F:zinc ion binding"/>
    <property type="evidence" value="ECO:0007669"/>
    <property type="project" value="UniProtKB-KW"/>
</dbReference>
<accession>A0A2G9RYH3</accession>
<dbReference type="Pfam" id="PF00096">
    <property type="entry name" value="zf-C2H2"/>
    <property type="match status" value="3"/>
</dbReference>
<evidence type="ECO:0000256" key="5">
    <source>
        <dbReference type="ARBA" id="ARBA00022833"/>
    </source>
</evidence>
<dbReference type="PANTHER" id="PTHR23235:SF153">
    <property type="entry name" value="C2H2-TYPE DOMAIN-CONTAINING PROTEIN"/>
    <property type="match status" value="1"/>
</dbReference>
<feature type="region of interest" description="Disordered" evidence="13">
    <location>
        <begin position="351"/>
        <end position="376"/>
    </location>
</feature>
<feature type="region of interest" description="Disordered" evidence="13">
    <location>
        <begin position="1"/>
        <end position="63"/>
    </location>
</feature>
<evidence type="ECO:0000256" key="6">
    <source>
        <dbReference type="ARBA" id="ARBA00023015"/>
    </source>
</evidence>
<gene>
    <name evidence="15" type="ORF">AB205_0096190</name>
</gene>
<dbReference type="PANTHER" id="PTHR23235">
    <property type="entry name" value="KRUEPPEL-LIKE TRANSCRIPTION FACTOR"/>
    <property type="match status" value="1"/>
</dbReference>
<dbReference type="InterPro" id="IPR013087">
    <property type="entry name" value="Znf_C2H2_type"/>
</dbReference>
<evidence type="ECO:0000256" key="2">
    <source>
        <dbReference type="ARBA" id="ARBA00022723"/>
    </source>
</evidence>
<evidence type="ECO:0000256" key="9">
    <source>
        <dbReference type="ARBA" id="ARBA00023163"/>
    </source>
</evidence>
<evidence type="ECO:0000256" key="4">
    <source>
        <dbReference type="ARBA" id="ARBA00022771"/>
    </source>
</evidence>
<feature type="domain" description="C2H2-type" evidence="14">
    <location>
        <begin position="277"/>
        <end position="306"/>
    </location>
</feature>
<dbReference type="PROSITE" id="PS00028">
    <property type="entry name" value="ZINC_FINGER_C2H2_1"/>
    <property type="match status" value="3"/>
</dbReference>
<dbReference type="GO" id="GO:0000981">
    <property type="term" value="F:DNA-binding transcription factor activity, RNA polymerase II-specific"/>
    <property type="evidence" value="ECO:0007669"/>
    <property type="project" value="TreeGrafter"/>
</dbReference>
<evidence type="ECO:0000256" key="12">
    <source>
        <dbReference type="PROSITE-ProRule" id="PRU00042"/>
    </source>
</evidence>
<feature type="compositionally biased region" description="Polar residues" evidence="13">
    <location>
        <begin position="1"/>
        <end position="10"/>
    </location>
</feature>
<feature type="domain" description="C2H2-type" evidence="14">
    <location>
        <begin position="307"/>
        <end position="336"/>
    </location>
</feature>
<evidence type="ECO:0000256" key="7">
    <source>
        <dbReference type="ARBA" id="ARBA00023125"/>
    </source>
</evidence>
<protein>
    <recommendedName>
        <fullName evidence="14">C2H2-type domain-containing protein</fullName>
    </recommendedName>
</protein>
<reference evidence="15" key="1">
    <citation type="submission" date="2017-08" db="EMBL/GenBank/DDBJ databases">
        <title>Assembly of the North American Bullfrog Genome.</title>
        <authorList>
            <person name="Warren R.L."/>
            <person name="Vandervalk B.P."/>
            <person name="Kucuk E."/>
            <person name="Birol I."/>
            <person name="Helbing C."/>
            <person name="Pandoh P."/>
            <person name="Behsaz B."/>
            <person name="Mohamadi H."/>
            <person name="Chu J."/>
            <person name="Jackman S."/>
            <person name="Hammond S.A."/>
            <person name="Veldhoen N."/>
            <person name="Kirk H."/>
            <person name="Zhao Y."/>
            <person name="Coope R."/>
            <person name="Pleasance S."/>
            <person name="Moore R."/>
            <person name="Holt R."/>
        </authorList>
    </citation>
    <scope>NUCLEOTIDE SEQUENCE</scope>
    <source>
        <strain evidence="15">Bruno</strain>
        <tissue evidence="15">Liver</tissue>
    </source>
</reference>
<keyword evidence="2" id="KW-0479">Metal-binding</keyword>
<comment type="subcellular location">
    <subcellularLocation>
        <location evidence="1">Nucleus</location>
    </subcellularLocation>
</comment>
<dbReference type="PROSITE" id="PS50157">
    <property type="entry name" value="ZINC_FINGER_C2H2_2"/>
    <property type="match status" value="3"/>
</dbReference>
<keyword evidence="10" id="KW-0539">Nucleus</keyword>
<feature type="domain" description="C2H2-type" evidence="14">
    <location>
        <begin position="337"/>
        <end position="364"/>
    </location>
</feature>
<evidence type="ECO:0000256" key="10">
    <source>
        <dbReference type="ARBA" id="ARBA00023242"/>
    </source>
</evidence>
<evidence type="ECO:0000256" key="3">
    <source>
        <dbReference type="ARBA" id="ARBA00022737"/>
    </source>
</evidence>
<dbReference type="GO" id="GO:0000978">
    <property type="term" value="F:RNA polymerase II cis-regulatory region sequence-specific DNA binding"/>
    <property type="evidence" value="ECO:0007669"/>
    <property type="project" value="TreeGrafter"/>
</dbReference>
<dbReference type="GO" id="GO:0005634">
    <property type="term" value="C:nucleus"/>
    <property type="evidence" value="ECO:0007669"/>
    <property type="project" value="UniProtKB-SubCell"/>
</dbReference>
<dbReference type="FunFam" id="3.30.160.60:FF:000061">
    <property type="entry name" value="Transcription factor Sp3"/>
    <property type="match status" value="1"/>
</dbReference>
<evidence type="ECO:0000259" key="14">
    <source>
        <dbReference type="PROSITE" id="PS50157"/>
    </source>
</evidence>
<dbReference type="SMART" id="SM00355">
    <property type="entry name" value="ZnF_C2H2"/>
    <property type="match status" value="3"/>
</dbReference>
<keyword evidence="5" id="KW-0862">Zinc</keyword>
<comment type="similarity">
    <text evidence="11">Belongs to the Sp1 C2H2-type zinc-finger protein family.</text>
</comment>
<proteinExistence type="inferred from homology"/>
<dbReference type="EMBL" id="KV927655">
    <property type="protein sequence ID" value="PIO32937.1"/>
    <property type="molecule type" value="Genomic_DNA"/>
</dbReference>
<feature type="compositionally biased region" description="Basic residues" evidence="13">
    <location>
        <begin position="354"/>
        <end position="365"/>
    </location>
</feature>
<keyword evidence="4 12" id="KW-0863">Zinc-finger</keyword>
<organism evidence="15">
    <name type="scientific">Aquarana catesbeiana</name>
    <name type="common">American bullfrog</name>
    <name type="synonym">Rana catesbeiana</name>
    <dbReference type="NCBI Taxonomy" id="8400"/>
    <lineage>
        <taxon>Eukaryota</taxon>
        <taxon>Metazoa</taxon>
        <taxon>Chordata</taxon>
        <taxon>Craniata</taxon>
        <taxon>Vertebrata</taxon>
        <taxon>Euteleostomi</taxon>
        <taxon>Amphibia</taxon>
        <taxon>Batrachia</taxon>
        <taxon>Anura</taxon>
        <taxon>Neobatrachia</taxon>
        <taxon>Ranoidea</taxon>
        <taxon>Ranidae</taxon>
        <taxon>Aquarana</taxon>
    </lineage>
</organism>
<evidence type="ECO:0000256" key="8">
    <source>
        <dbReference type="ARBA" id="ARBA00023159"/>
    </source>
</evidence>